<dbReference type="Gene3D" id="3.60.21.10">
    <property type="match status" value="1"/>
</dbReference>
<feature type="domain" description="Calcineurin-like phosphoesterase" evidence="1">
    <location>
        <begin position="17"/>
        <end position="235"/>
    </location>
</feature>
<dbReference type="EMBL" id="WNWS01000001">
    <property type="protein sequence ID" value="KAE9989140.1"/>
    <property type="molecule type" value="Genomic_DNA"/>
</dbReference>
<dbReference type="GO" id="GO:0016787">
    <property type="term" value="F:hydrolase activity"/>
    <property type="evidence" value="ECO:0007669"/>
    <property type="project" value="InterPro"/>
</dbReference>
<dbReference type="InterPro" id="IPR029052">
    <property type="entry name" value="Metallo-depent_PP-like"/>
</dbReference>
<protein>
    <recommendedName>
        <fullName evidence="1">Calcineurin-like phosphoesterase domain-containing protein</fullName>
    </recommendedName>
</protein>
<proteinExistence type="predicted"/>
<evidence type="ECO:0000259" key="1">
    <source>
        <dbReference type="Pfam" id="PF00149"/>
    </source>
</evidence>
<organism evidence="2 3">
    <name type="scientific">Venturia inaequalis</name>
    <name type="common">Apple scab fungus</name>
    <dbReference type="NCBI Taxonomy" id="5025"/>
    <lineage>
        <taxon>Eukaryota</taxon>
        <taxon>Fungi</taxon>
        <taxon>Dikarya</taxon>
        <taxon>Ascomycota</taxon>
        <taxon>Pezizomycotina</taxon>
        <taxon>Dothideomycetes</taxon>
        <taxon>Pleosporomycetidae</taxon>
        <taxon>Venturiales</taxon>
        <taxon>Venturiaceae</taxon>
        <taxon>Venturia</taxon>
    </lineage>
</organism>
<name>A0A8H3Z7N1_VENIN</name>
<accession>A0A8H3Z7N1</accession>
<dbReference type="PANTHER" id="PTHR37844:SF2">
    <property type="entry name" value="SER_THR PROTEIN PHOSPHATASE SUPERFAMILY (AFU_ORTHOLOGUE AFUA_1G14840)"/>
    <property type="match status" value="1"/>
</dbReference>
<dbReference type="Proteomes" id="UP000447873">
    <property type="component" value="Unassembled WGS sequence"/>
</dbReference>
<comment type="caution">
    <text evidence="2">The sequence shown here is derived from an EMBL/GenBank/DDBJ whole genome shotgun (WGS) entry which is preliminary data.</text>
</comment>
<gene>
    <name evidence="2" type="ORF">EG328_000072</name>
</gene>
<sequence length="285" mass="32683">MQFARNVYRNFAERPRFQILSDLHLEVGHQYDTYQIPPHAPHLILAGDIGRLIDYEDYLAFLTRHIDRFQFIYLVLGNHEFYGLTLGDGLERAAKLEREKALSNKVIVLHQRRHDIPQLGVIILGCTLWSSIPKEAEVVVAAKINDFKRIVGWSVQDHNAAHQLDLEWLITQVNIARSQIKSRRIVVVTHHAPCIKGTSHPEHTSSDCNSAFATDLLDNGCWGGVNTWVFGHTHYSTAFLRNGIRVIANQRGYVLNPKGESALKKKQEKRKHRFDVKNVTTLRAW</sequence>
<dbReference type="SUPFAM" id="SSF56300">
    <property type="entry name" value="Metallo-dependent phosphatases"/>
    <property type="match status" value="1"/>
</dbReference>
<evidence type="ECO:0000313" key="3">
    <source>
        <dbReference type="Proteomes" id="UP000447873"/>
    </source>
</evidence>
<dbReference type="PANTHER" id="PTHR37844">
    <property type="entry name" value="SER/THR PROTEIN PHOSPHATASE SUPERFAMILY (AFU_ORTHOLOGUE AFUA_1G14840)"/>
    <property type="match status" value="1"/>
</dbReference>
<evidence type="ECO:0000313" key="2">
    <source>
        <dbReference type="EMBL" id="KAE9989140.1"/>
    </source>
</evidence>
<dbReference type="Pfam" id="PF00149">
    <property type="entry name" value="Metallophos"/>
    <property type="match status" value="1"/>
</dbReference>
<dbReference type="AlphaFoldDB" id="A0A8H3Z7N1"/>
<reference evidence="2 3" key="1">
    <citation type="submission" date="2018-12" db="EMBL/GenBank/DDBJ databases">
        <title>Venturia inaequalis Genome Resource.</title>
        <authorList>
            <person name="Lichtner F.J."/>
        </authorList>
    </citation>
    <scope>NUCLEOTIDE SEQUENCE [LARGE SCALE GENOMIC DNA]</scope>
    <source>
        <strain evidence="2 3">120213</strain>
    </source>
</reference>
<dbReference type="InterPro" id="IPR004843">
    <property type="entry name" value="Calcineurin-like_PHP"/>
</dbReference>